<evidence type="ECO:0000313" key="2">
    <source>
        <dbReference type="Proteomes" id="UP000245631"/>
    </source>
</evidence>
<reference evidence="1 2" key="1">
    <citation type="submission" date="2018-05" db="EMBL/GenBank/DDBJ databases">
        <title>Genomic Encyclopedia of Type Strains, Phase IV (KMG-IV): sequencing the most valuable type-strain genomes for metagenomic binning, comparative biology and taxonomic classification.</title>
        <authorList>
            <person name="Goeker M."/>
        </authorList>
    </citation>
    <scope>NUCLEOTIDE SEQUENCE [LARGE SCALE GENOMIC DNA]</scope>
    <source>
        <strain evidence="1 2">DSM 2626</strain>
    </source>
</reference>
<proteinExistence type="predicted"/>
<dbReference type="InterPro" id="IPR023203">
    <property type="entry name" value="TTHA0068_sf"/>
</dbReference>
<dbReference type="Pfam" id="PF03745">
    <property type="entry name" value="DUF309"/>
    <property type="match status" value="1"/>
</dbReference>
<gene>
    <name evidence="1" type="ORF">C8D77_112126</name>
</gene>
<dbReference type="Gene3D" id="1.10.3450.10">
    <property type="entry name" value="TTHA0068-like"/>
    <property type="match status" value="1"/>
</dbReference>
<dbReference type="AlphaFoldDB" id="A0A8E3B2T3"/>
<protein>
    <recommendedName>
        <fullName evidence="3">DUF309 domain-containing protein</fullName>
    </recommendedName>
</protein>
<dbReference type="EMBL" id="QGGH01000012">
    <property type="protein sequence ID" value="PWJ88230.1"/>
    <property type="molecule type" value="Genomic_DNA"/>
</dbReference>
<dbReference type="InterPro" id="IPR005500">
    <property type="entry name" value="DUF309"/>
</dbReference>
<dbReference type="SUPFAM" id="SSF140663">
    <property type="entry name" value="TTHA0068-like"/>
    <property type="match status" value="1"/>
</dbReference>
<dbReference type="Proteomes" id="UP000245631">
    <property type="component" value="Unassembled WGS sequence"/>
</dbReference>
<organism evidence="1 2">
    <name type="scientific">Rhizobium loti</name>
    <name type="common">Mesorhizobium loti</name>
    <dbReference type="NCBI Taxonomy" id="381"/>
    <lineage>
        <taxon>Bacteria</taxon>
        <taxon>Pseudomonadati</taxon>
        <taxon>Pseudomonadota</taxon>
        <taxon>Alphaproteobacteria</taxon>
        <taxon>Hyphomicrobiales</taxon>
        <taxon>Phyllobacteriaceae</taxon>
        <taxon>Mesorhizobium</taxon>
    </lineage>
</organism>
<accession>A0A8E3B2T3</accession>
<evidence type="ECO:0000313" key="1">
    <source>
        <dbReference type="EMBL" id="PWJ88230.1"/>
    </source>
</evidence>
<sequence>MEAFATNLCRCEEKNLHRTIKPRVRHPTHCRQPPGNTRTSYRAVTIPVISCSMAIGSKSRPRHLPKKSFPAYAYLPGRHPHPVRDPAGHSYRVEPMPVTADASLGSDPFLWGLDLFNHGYYWEAHEAWEGLWQVADRGGPSRVFFKALILLSAAGVKIREGKTAAAVRHSQRSAKLFRRLNGPSEHIVENALGLPPAILADYAEAATRVPAALRDVPLGRPQPVFDFVLGSDCQGH</sequence>
<name>A0A8E3B2T3_RHILI</name>
<evidence type="ECO:0008006" key="3">
    <source>
        <dbReference type="Google" id="ProtNLM"/>
    </source>
</evidence>
<comment type="caution">
    <text evidence="1">The sequence shown here is derived from an EMBL/GenBank/DDBJ whole genome shotgun (WGS) entry which is preliminary data.</text>
</comment>